<name>A0A5J4UVS6_9EUKA</name>
<accession>A0A5J4UVS6</accession>
<protein>
    <submittedName>
        <fullName evidence="1">Uncharacterized protein</fullName>
    </submittedName>
</protein>
<comment type="caution">
    <text evidence="1">The sequence shown here is derived from an EMBL/GenBank/DDBJ whole genome shotgun (WGS) entry which is preliminary data.</text>
</comment>
<proteinExistence type="predicted"/>
<dbReference type="EMBL" id="SNRW01012406">
    <property type="protein sequence ID" value="KAA6373865.1"/>
    <property type="molecule type" value="Genomic_DNA"/>
</dbReference>
<dbReference type="AlphaFoldDB" id="A0A5J4UVS6"/>
<organism evidence="1 2">
    <name type="scientific">Streblomastix strix</name>
    <dbReference type="NCBI Taxonomy" id="222440"/>
    <lineage>
        <taxon>Eukaryota</taxon>
        <taxon>Metamonada</taxon>
        <taxon>Preaxostyla</taxon>
        <taxon>Oxymonadida</taxon>
        <taxon>Streblomastigidae</taxon>
        <taxon>Streblomastix</taxon>
    </lineage>
</organism>
<evidence type="ECO:0000313" key="1">
    <source>
        <dbReference type="EMBL" id="KAA6373865.1"/>
    </source>
</evidence>
<reference evidence="1 2" key="1">
    <citation type="submission" date="2019-03" db="EMBL/GenBank/DDBJ databases">
        <title>Single cell metagenomics reveals metabolic interactions within the superorganism composed of flagellate Streblomastix strix and complex community of Bacteroidetes bacteria on its surface.</title>
        <authorList>
            <person name="Treitli S.C."/>
            <person name="Kolisko M."/>
            <person name="Husnik F."/>
            <person name="Keeling P."/>
            <person name="Hampl V."/>
        </authorList>
    </citation>
    <scope>NUCLEOTIDE SEQUENCE [LARGE SCALE GENOMIC DNA]</scope>
    <source>
        <strain evidence="1">ST1C</strain>
    </source>
</reference>
<feature type="non-terminal residue" evidence="1">
    <location>
        <position position="658"/>
    </location>
</feature>
<gene>
    <name evidence="1" type="ORF">EZS28_030608</name>
</gene>
<evidence type="ECO:0000313" key="2">
    <source>
        <dbReference type="Proteomes" id="UP000324800"/>
    </source>
</evidence>
<dbReference type="Proteomes" id="UP000324800">
    <property type="component" value="Unassembled WGS sequence"/>
</dbReference>
<sequence length="658" mass="75731">MKKIINILLLGILGILLYGVISLSKGSKDVETANLSKTEYIPQASQISELEEQFFDKFYEKDLIESQGIPYVDFVNASNKNKVELGNGITMDYDFLAHRLRDLTLEERRGYHQLSLTSEISEAFQLSDLMEFLDESRSSSEIEEHLLQLDWLEDNPPLTNLILPNLNNNMNILVGPHMSGSLADYEEYPVSYSSSQIYDSQNTYICDYIQYKQFYFTREQDRVFSLNEIPVINQDYLYTHLSYVGFGQSLGQTTSYRNRPYDFYEIDQNIFYEWIPGFLDIPSLGRHTLYPLGSLTKVEKRNFTGISRYDFYNVVEFHAHNEVLTPFTYKSYNDSLLIHIPLATITLILDYENKQKLILTYYDEILENVTTFYITQDIHWNRNNYNVNSNGVNLTIAYPTFGSLSGNGYTQALVPATYFHRLQPENSGNIKLLKKTSYYDANLHLITEGEFELVYTGNTASSTVVTNSLVKGTFNFGTEESYGQTDSTFDFGITIYGAPHYVKDVYPYLIWGNDFTDYNNHSAFERFVWDKDSVNITNHQYHNLSGAALTSYYPTGILTLQGTPIPAWFINHNFGGRIIGDYTPPTFNLIDAIQIEITVSYVDWLSYVTNLSDDRSGPIFLYVGYDQVNYGHNGFYEVKICARDQAGNIFFRIIAVRI</sequence>